<evidence type="ECO:0000256" key="1">
    <source>
        <dbReference type="ARBA" id="ARBA00007357"/>
    </source>
</evidence>
<evidence type="ECO:0000313" key="6">
    <source>
        <dbReference type="Proteomes" id="UP000821853"/>
    </source>
</evidence>
<dbReference type="Gene3D" id="3.40.390.10">
    <property type="entry name" value="Collagenase (Catalytic Domain)"/>
    <property type="match status" value="2"/>
</dbReference>
<keyword evidence="3" id="KW-1133">Transmembrane helix</keyword>
<dbReference type="InterPro" id="IPR024079">
    <property type="entry name" value="MetalloPept_cat_dom_sf"/>
</dbReference>
<evidence type="ECO:0000256" key="3">
    <source>
        <dbReference type="SAM" id="Phobius"/>
    </source>
</evidence>
<dbReference type="PANTHER" id="PTHR11733:SF241">
    <property type="entry name" value="GH26575P-RELATED"/>
    <property type="match status" value="1"/>
</dbReference>
<dbReference type="PROSITE" id="PS51885">
    <property type="entry name" value="NEPRILYSIN"/>
    <property type="match status" value="1"/>
</dbReference>
<feature type="domain" description="Peptidase M13 N-terminal" evidence="4">
    <location>
        <begin position="120"/>
        <end position="468"/>
    </location>
</feature>
<evidence type="ECO:0000259" key="4">
    <source>
        <dbReference type="Pfam" id="PF05649"/>
    </source>
</evidence>
<dbReference type="GO" id="GO:0005886">
    <property type="term" value="C:plasma membrane"/>
    <property type="evidence" value="ECO:0007669"/>
    <property type="project" value="TreeGrafter"/>
</dbReference>
<sequence length="710" mass="78049">MITETHCWSVGDSSESLPSPPAQPNSPYLSPARSGKDRHCVRHVGREGHCHQPETVPEAHWAIVVALVASTSIVFIALAFIGLGFAVRSGYGTVRGGCSTPACNKFAELLSASIDASEDPCTDFYKYVCGKRKHIESVYAKQLSDFVGEAARILRDTRFLPRGLTSSERAAQLYRSCESVLMHGKDDLDNFRQVLAAARISWPRLERPTSLLRLTTRIRITFGISSFLGIRKQAQLTLSNSPGGRVLLEPGCLFSAPSPSCDAVALNESFSFYESVVMAVMASSSTSWSEISFAEAVNFEKDLIKTLTNSTSRGSTVVESATLDVHSLARLLPYFDESQWAEFVAHGADIANASSIQITVTNVDFLNWYGTLVQKNDSMMAWYTSWLAVSEMAPFVSREVAAQRFGNDVLDKSVPKICLRFSERHLGVAAFGAYIYQKFVPDFVIDINGTTAAVRASFREKVVKSAWFVSSGNYNAINSGDFFWLRSVTAAYQQMLGPSLKGMSGSIAQNWVIAANHRRRFPGNETFWTALLDEMNTQPSYSFFTSRRNSVRLPLYATMLPIYDAGLTPSIKLGTLGVLLAVATFRNLVTTLGPDVADATGRSLRCFSGPLGNETYNLELDRAVPVQIVEECLRGIKPASSGRRLAHLSQFTETQTFFLAMCYLLCDPAGVGGQLERACNEAVRHSTLFSSAFTCARGSKMNPREKCNFF</sequence>
<dbReference type="GO" id="GO:0016485">
    <property type="term" value="P:protein processing"/>
    <property type="evidence" value="ECO:0007669"/>
    <property type="project" value="TreeGrafter"/>
</dbReference>
<comment type="caution">
    <text evidence="5">The sequence shown here is derived from an EMBL/GenBank/DDBJ whole genome shotgun (WGS) entry which is preliminary data.</text>
</comment>
<dbReference type="VEuPathDB" id="VectorBase:HLOH_040909"/>
<dbReference type="InterPro" id="IPR008753">
    <property type="entry name" value="Peptidase_M13_N"/>
</dbReference>
<name>A0A9J6FQS2_HAELO</name>
<dbReference type="InterPro" id="IPR042089">
    <property type="entry name" value="Peptidase_M13_dom_2"/>
</dbReference>
<keyword evidence="3" id="KW-0812">Transmembrane</keyword>
<dbReference type="OrthoDB" id="6484341at2759"/>
<dbReference type="Pfam" id="PF05649">
    <property type="entry name" value="Peptidase_M13_N"/>
    <property type="match status" value="1"/>
</dbReference>
<dbReference type="PANTHER" id="PTHR11733">
    <property type="entry name" value="ZINC METALLOPROTEASE FAMILY M13 NEPRILYSIN-RELATED"/>
    <property type="match status" value="1"/>
</dbReference>
<dbReference type="EMBL" id="JABSTR010000004">
    <property type="protein sequence ID" value="KAH9368566.1"/>
    <property type="molecule type" value="Genomic_DNA"/>
</dbReference>
<protein>
    <recommendedName>
        <fullName evidence="4">Peptidase M13 N-terminal domain-containing protein</fullName>
    </recommendedName>
</protein>
<comment type="similarity">
    <text evidence="1">Belongs to the peptidase M13 family.</text>
</comment>
<organism evidence="5 6">
    <name type="scientific">Haemaphysalis longicornis</name>
    <name type="common">Bush tick</name>
    <dbReference type="NCBI Taxonomy" id="44386"/>
    <lineage>
        <taxon>Eukaryota</taxon>
        <taxon>Metazoa</taxon>
        <taxon>Ecdysozoa</taxon>
        <taxon>Arthropoda</taxon>
        <taxon>Chelicerata</taxon>
        <taxon>Arachnida</taxon>
        <taxon>Acari</taxon>
        <taxon>Parasitiformes</taxon>
        <taxon>Ixodida</taxon>
        <taxon>Ixodoidea</taxon>
        <taxon>Ixodidae</taxon>
        <taxon>Haemaphysalinae</taxon>
        <taxon>Haemaphysalis</taxon>
    </lineage>
</organism>
<feature type="region of interest" description="Disordered" evidence="2">
    <location>
        <begin position="1"/>
        <end position="35"/>
    </location>
</feature>
<feature type="transmembrane region" description="Helical" evidence="3">
    <location>
        <begin position="61"/>
        <end position="87"/>
    </location>
</feature>
<dbReference type="SUPFAM" id="SSF55486">
    <property type="entry name" value="Metalloproteases ('zincins'), catalytic domain"/>
    <property type="match status" value="1"/>
</dbReference>
<proteinExistence type="inferred from homology"/>
<dbReference type="InterPro" id="IPR000718">
    <property type="entry name" value="Peptidase_M13"/>
</dbReference>
<accession>A0A9J6FQS2</accession>
<dbReference type="GO" id="GO:0004222">
    <property type="term" value="F:metalloendopeptidase activity"/>
    <property type="evidence" value="ECO:0007669"/>
    <property type="project" value="InterPro"/>
</dbReference>
<reference evidence="5 6" key="1">
    <citation type="journal article" date="2020" name="Cell">
        <title>Large-Scale Comparative Analyses of Tick Genomes Elucidate Their Genetic Diversity and Vector Capacities.</title>
        <authorList>
            <consortium name="Tick Genome and Microbiome Consortium (TIGMIC)"/>
            <person name="Jia N."/>
            <person name="Wang J."/>
            <person name="Shi W."/>
            <person name="Du L."/>
            <person name="Sun Y."/>
            <person name="Zhan W."/>
            <person name="Jiang J.F."/>
            <person name="Wang Q."/>
            <person name="Zhang B."/>
            <person name="Ji P."/>
            <person name="Bell-Sakyi L."/>
            <person name="Cui X.M."/>
            <person name="Yuan T.T."/>
            <person name="Jiang B.G."/>
            <person name="Yang W.F."/>
            <person name="Lam T.T."/>
            <person name="Chang Q.C."/>
            <person name="Ding S.J."/>
            <person name="Wang X.J."/>
            <person name="Zhu J.G."/>
            <person name="Ruan X.D."/>
            <person name="Zhao L."/>
            <person name="Wei J.T."/>
            <person name="Ye R.Z."/>
            <person name="Que T.C."/>
            <person name="Du C.H."/>
            <person name="Zhou Y.H."/>
            <person name="Cheng J.X."/>
            <person name="Dai P.F."/>
            <person name="Guo W.B."/>
            <person name="Han X.H."/>
            <person name="Huang E.J."/>
            <person name="Li L.F."/>
            <person name="Wei W."/>
            <person name="Gao Y.C."/>
            <person name="Liu J.Z."/>
            <person name="Shao H.Z."/>
            <person name="Wang X."/>
            <person name="Wang C.C."/>
            <person name="Yang T.C."/>
            <person name="Huo Q.B."/>
            <person name="Li W."/>
            <person name="Chen H.Y."/>
            <person name="Chen S.E."/>
            <person name="Zhou L.G."/>
            <person name="Ni X.B."/>
            <person name="Tian J.H."/>
            <person name="Sheng Y."/>
            <person name="Liu T."/>
            <person name="Pan Y.S."/>
            <person name="Xia L.Y."/>
            <person name="Li J."/>
            <person name="Zhao F."/>
            <person name="Cao W.C."/>
        </authorList>
    </citation>
    <scope>NUCLEOTIDE SEQUENCE [LARGE SCALE GENOMIC DNA]</scope>
    <source>
        <strain evidence="5">HaeL-2018</strain>
    </source>
</reference>
<dbReference type="Proteomes" id="UP000821853">
    <property type="component" value="Chromosome 2"/>
</dbReference>
<dbReference type="Gene3D" id="1.10.1380.10">
    <property type="entry name" value="Neutral endopeptidase , domain2"/>
    <property type="match status" value="1"/>
</dbReference>
<dbReference type="AlphaFoldDB" id="A0A9J6FQS2"/>
<keyword evidence="3" id="KW-0472">Membrane</keyword>
<evidence type="ECO:0000313" key="5">
    <source>
        <dbReference type="EMBL" id="KAH9368566.1"/>
    </source>
</evidence>
<evidence type="ECO:0000256" key="2">
    <source>
        <dbReference type="SAM" id="MobiDB-lite"/>
    </source>
</evidence>
<keyword evidence="6" id="KW-1185">Reference proteome</keyword>
<gene>
    <name evidence="5" type="ORF">HPB48_007120</name>
</gene>
<dbReference type="OMA" id="MITETHC"/>